<gene>
    <name evidence="1" type="ORF">BTMF_LOCUS1655</name>
</gene>
<proteinExistence type="predicted"/>
<accession>A0A0R3Q7M3</accession>
<protein>
    <submittedName>
        <fullName evidence="1 3">Uncharacterized protein</fullName>
    </submittedName>
</protein>
<name>A0A0R3Q7M3_9BILA</name>
<sequence length="120" mass="12948">MRRLSCVGGQSCCNGPDYSSMACALFLTTARAALFEVHARKVNVREMLRAHRPPAQSLCHSHFRGPLIERLDRAVVMAKVIAMAESITAAAGPTPAQLLLPLLPRKRAAMPSKPKACARG</sequence>
<evidence type="ECO:0000313" key="2">
    <source>
        <dbReference type="Proteomes" id="UP000280834"/>
    </source>
</evidence>
<evidence type="ECO:0000313" key="1">
    <source>
        <dbReference type="EMBL" id="VDO10755.1"/>
    </source>
</evidence>
<evidence type="ECO:0000313" key="3">
    <source>
        <dbReference type="WBParaSite" id="BTMF_0000232701-mRNA-1"/>
    </source>
</evidence>
<reference evidence="3" key="1">
    <citation type="submission" date="2017-02" db="UniProtKB">
        <authorList>
            <consortium name="WormBaseParasite"/>
        </authorList>
    </citation>
    <scope>IDENTIFICATION</scope>
</reference>
<dbReference type="AlphaFoldDB" id="A0A0R3Q7M3"/>
<reference evidence="1 2" key="2">
    <citation type="submission" date="2018-11" db="EMBL/GenBank/DDBJ databases">
        <authorList>
            <consortium name="Pathogen Informatics"/>
        </authorList>
    </citation>
    <scope>NUCLEOTIDE SEQUENCE [LARGE SCALE GENOMIC DNA]</scope>
</reference>
<keyword evidence="2" id="KW-1185">Reference proteome</keyword>
<organism evidence="3">
    <name type="scientific">Brugia timori</name>
    <dbReference type="NCBI Taxonomy" id="42155"/>
    <lineage>
        <taxon>Eukaryota</taxon>
        <taxon>Metazoa</taxon>
        <taxon>Ecdysozoa</taxon>
        <taxon>Nematoda</taxon>
        <taxon>Chromadorea</taxon>
        <taxon>Rhabditida</taxon>
        <taxon>Spirurina</taxon>
        <taxon>Spiruromorpha</taxon>
        <taxon>Filarioidea</taxon>
        <taxon>Onchocercidae</taxon>
        <taxon>Brugia</taxon>
    </lineage>
</organism>
<dbReference type="WBParaSite" id="BTMF_0000232701-mRNA-1">
    <property type="protein sequence ID" value="BTMF_0000232701-mRNA-1"/>
    <property type="gene ID" value="BTMF_0000232701"/>
</dbReference>
<dbReference type="Proteomes" id="UP000280834">
    <property type="component" value="Unassembled WGS sequence"/>
</dbReference>
<dbReference type="EMBL" id="UZAG01001224">
    <property type="protein sequence ID" value="VDO10755.1"/>
    <property type="molecule type" value="Genomic_DNA"/>
</dbReference>